<evidence type="ECO:0000259" key="1">
    <source>
        <dbReference type="Pfam" id="PF13391"/>
    </source>
</evidence>
<reference evidence="2" key="2">
    <citation type="journal article" date="2023" name="Proc. Natl. Acad. Sci. U.S.A.">
        <title>A global phylogenomic analysis of the shiitake genus Lentinula.</title>
        <authorList>
            <person name="Sierra-Patev S."/>
            <person name="Min B."/>
            <person name="Naranjo-Ortiz M."/>
            <person name="Looney B."/>
            <person name="Konkel Z."/>
            <person name="Slot J.C."/>
            <person name="Sakamoto Y."/>
            <person name="Steenwyk J.L."/>
            <person name="Rokas A."/>
            <person name="Carro J."/>
            <person name="Camarero S."/>
            <person name="Ferreira P."/>
            <person name="Molpeceres G."/>
            <person name="Ruiz-Duenas F.J."/>
            <person name="Serrano A."/>
            <person name="Henrissat B."/>
            <person name="Drula E."/>
            <person name="Hughes K.W."/>
            <person name="Mata J.L."/>
            <person name="Ishikawa N.K."/>
            <person name="Vargas-Isla R."/>
            <person name="Ushijima S."/>
            <person name="Smith C.A."/>
            <person name="Donoghue J."/>
            <person name="Ahrendt S."/>
            <person name="Andreopoulos W."/>
            <person name="He G."/>
            <person name="LaButti K."/>
            <person name="Lipzen A."/>
            <person name="Ng V."/>
            <person name="Riley R."/>
            <person name="Sandor L."/>
            <person name="Barry K."/>
            <person name="Martinez A.T."/>
            <person name="Xiao Y."/>
            <person name="Gibbons J.G."/>
            <person name="Terashima K."/>
            <person name="Grigoriev I.V."/>
            <person name="Hibbett D."/>
        </authorList>
    </citation>
    <scope>NUCLEOTIDE SEQUENCE</scope>
    <source>
        <strain evidence="2">ET3784</strain>
    </source>
</reference>
<gene>
    <name evidence="2" type="ORF">DFJ43DRAFT_1132519</name>
</gene>
<protein>
    <recommendedName>
        <fullName evidence="1">HNH nuclease domain-containing protein</fullName>
    </recommendedName>
</protein>
<dbReference type="AlphaFoldDB" id="A0AA38J8H7"/>
<keyword evidence="3" id="KW-1185">Reference proteome</keyword>
<reference evidence="2" key="1">
    <citation type="submission" date="2022-08" db="EMBL/GenBank/DDBJ databases">
        <authorList>
            <consortium name="DOE Joint Genome Institute"/>
            <person name="Min B."/>
            <person name="Sierra-Patev S."/>
            <person name="Naranjo-Ortiz M."/>
            <person name="Looney B."/>
            <person name="Konkel Z."/>
            <person name="Slot J.C."/>
            <person name="Sakamoto Y."/>
            <person name="Steenwyk J.L."/>
            <person name="Rokas A."/>
            <person name="Carro J."/>
            <person name="Camarero S."/>
            <person name="Ferreira P."/>
            <person name="Molpeceres G."/>
            <person name="Ruiz-duenas F.J."/>
            <person name="Serrano A."/>
            <person name="Henrissat B."/>
            <person name="Drula E."/>
            <person name="Hughes K.W."/>
            <person name="Mata J.L."/>
            <person name="Ishikawa N.K."/>
            <person name="Vargas-Isla R."/>
            <person name="Ushijima S."/>
            <person name="Smith C.A."/>
            <person name="Ahrendt S."/>
            <person name="Andreopoulos W."/>
            <person name="He G."/>
            <person name="LaButti K."/>
            <person name="Lipzen A."/>
            <person name="Ng V."/>
            <person name="Riley R."/>
            <person name="Sandor L."/>
            <person name="Barry K."/>
            <person name="Martinez A.T."/>
            <person name="Xiao Y."/>
            <person name="Gibbons J.G."/>
            <person name="Terashima K."/>
            <person name="Hibbett D.S."/>
            <person name="Grigoriev I.V."/>
        </authorList>
    </citation>
    <scope>NUCLEOTIDE SEQUENCE</scope>
    <source>
        <strain evidence="2">ET3784</strain>
    </source>
</reference>
<sequence>MCVKALIRDRYRCVITGIYDLSMRETQLTVHLKCAHIVPDSTYFDVEQTKKKGYSASVLAVLKRFGYDVELIHSDKVHSLFNIMTLSYDVHDAFDRLELWLEATNQANRYRVLTASKFLVPGGLPQFIEFTSSYPKLPLPSPDLLALHAICAQVAHLSGAGQYVEQLDRDVEELCVLAADGQSFHTLEHALMRATPSISM</sequence>
<organism evidence="2 3">
    <name type="scientific">Lentinula guzmanii</name>
    <dbReference type="NCBI Taxonomy" id="2804957"/>
    <lineage>
        <taxon>Eukaryota</taxon>
        <taxon>Fungi</taxon>
        <taxon>Dikarya</taxon>
        <taxon>Basidiomycota</taxon>
        <taxon>Agaricomycotina</taxon>
        <taxon>Agaricomycetes</taxon>
        <taxon>Agaricomycetidae</taxon>
        <taxon>Agaricales</taxon>
        <taxon>Marasmiineae</taxon>
        <taxon>Omphalotaceae</taxon>
        <taxon>Lentinula</taxon>
    </lineage>
</organism>
<evidence type="ECO:0000313" key="2">
    <source>
        <dbReference type="EMBL" id="KAJ3731422.1"/>
    </source>
</evidence>
<accession>A0AA38J8H7</accession>
<dbReference type="Proteomes" id="UP001176059">
    <property type="component" value="Unassembled WGS sequence"/>
</dbReference>
<comment type="caution">
    <text evidence="2">The sequence shown here is derived from an EMBL/GenBank/DDBJ whole genome shotgun (WGS) entry which is preliminary data.</text>
</comment>
<name>A0AA38J8H7_9AGAR</name>
<dbReference type="InterPro" id="IPR003615">
    <property type="entry name" value="HNH_nuc"/>
</dbReference>
<evidence type="ECO:0000313" key="3">
    <source>
        <dbReference type="Proteomes" id="UP001176059"/>
    </source>
</evidence>
<dbReference type="Pfam" id="PF13391">
    <property type="entry name" value="HNH_2"/>
    <property type="match status" value="1"/>
</dbReference>
<dbReference type="EMBL" id="JANVFO010000031">
    <property type="protein sequence ID" value="KAJ3731422.1"/>
    <property type="molecule type" value="Genomic_DNA"/>
</dbReference>
<feature type="domain" description="HNH nuclease" evidence="1">
    <location>
        <begin position="13"/>
        <end position="96"/>
    </location>
</feature>
<proteinExistence type="predicted"/>